<sequence>MNRIRCLAFAALAPFAMINLALAHPDDPIATDSLYDPAEPFATCWECEGHGHGHDLKEDRPDTHAPASLMGDHVHHQGEYMVEYKYRKMYMDGNRFGSRRVTDTEALTVTGINFMATPTQMDMDMHMIHFMYGATDDITLYIMPMWMELTMDHLRANNTTFSTYNSGFGDLHFGALMLLHDTDSTDLIFNFGMSAPTGNIHGTTTNVSPAGMETQMPYPMQLGSGTFNFRPGITYKKYWAMASMGAQLQTNLPVGENYRDYTVGNEYQLNWWFAKRVTKPFALTFRTEALWRENYRGAGDPQLNPNMISTARTDMRGGFWCNLGFGGIYQFCDGSRLNVEMVLPVAQDLNGVQLETDYSMAASFSKAW</sequence>
<dbReference type="EMBL" id="JABRWO010000012">
    <property type="protein sequence ID" value="MBA2117030.1"/>
    <property type="molecule type" value="Genomic_DNA"/>
</dbReference>
<evidence type="ECO:0000313" key="3">
    <source>
        <dbReference type="Proteomes" id="UP000551616"/>
    </source>
</evidence>
<dbReference type="Proteomes" id="UP000551616">
    <property type="component" value="Unassembled WGS sequence"/>
</dbReference>
<feature type="signal peptide" evidence="1">
    <location>
        <begin position="1"/>
        <end position="23"/>
    </location>
</feature>
<evidence type="ECO:0008006" key="4">
    <source>
        <dbReference type="Google" id="ProtNLM"/>
    </source>
</evidence>
<keyword evidence="3" id="KW-1185">Reference proteome</keyword>
<feature type="chain" id="PRO_5031087176" description="Transporter" evidence="1">
    <location>
        <begin position="24"/>
        <end position="368"/>
    </location>
</feature>
<dbReference type="InterPro" id="IPR025737">
    <property type="entry name" value="FApF"/>
</dbReference>
<dbReference type="RefSeq" id="WP_315853445.1">
    <property type="nucleotide sequence ID" value="NZ_JABRWO010000012.1"/>
</dbReference>
<dbReference type="AlphaFoldDB" id="A0A7V8V8V6"/>
<proteinExistence type="predicted"/>
<evidence type="ECO:0000256" key="1">
    <source>
        <dbReference type="SAM" id="SignalP"/>
    </source>
</evidence>
<gene>
    <name evidence="2" type="ORF">HOV93_42240</name>
</gene>
<organism evidence="2 3">
    <name type="scientific">Bremerella alba</name>
    <dbReference type="NCBI Taxonomy" id="980252"/>
    <lineage>
        <taxon>Bacteria</taxon>
        <taxon>Pseudomonadati</taxon>
        <taxon>Planctomycetota</taxon>
        <taxon>Planctomycetia</taxon>
        <taxon>Pirellulales</taxon>
        <taxon>Pirellulaceae</taxon>
        <taxon>Bremerella</taxon>
    </lineage>
</organism>
<protein>
    <recommendedName>
        <fullName evidence="4">Transporter</fullName>
    </recommendedName>
</protein>
<dbReference type="Pfam" id="PF13557">
    <property type="entry name" value="Phenol_MetA_deg"/>
    <property type="match status" value="1"/>
</dbReference>
<accession>A0A7V8V8V6</accession>
<comment type="caution">
    <text evidence="2">The sequence shown here is derived from an EMBL/GenBank/DDBJ whole genome shotgun (WGS) entry which is preliminary data.</text>
</comment>
<keyword evidence="1" id="KW-0732">Signal</keyword>
<name>A0A7V8V8V6_9BACT</name>
<reference evidence="2 3" key="1">
    <citation type="submission" date="2020-05" db="EMBL/GenBank/DDBJ databases">
        <title>Bremerella alba sp. nov., a novel planctomycete isolated from the surface of the macroalga Fucus spiralis.</title>
        <authorList>
            <person name="Godinho O."/>
            <person name="Botelho R."/>
            <person name="Albuquerque L."/>
            <person name="Wiegand S."/>
            <person name="Da Costa M.S."/>
            <person name="Lobo-Da-Cunha A."/>
            <person name="Jogler C."/>
            <person name="Lage O.M."/>
        </authorList>
    </citation>
    <scope>NUCLEOTIDE SEQUENCE [LARGE SCALE GENOMIC DNA]</scope>
    <source>
        <strain evidence="2 3">FF15</strain>
    </source>
</reference>
<evidence type="ECO:0000313" key="2">
    <source>
        <dbReference type="EMBL" id="MBA2117030.1"/>
    </source>
</evidence>